<feature type="chain" id="PRO_5045434410" description="Secreted protein" evidence="2">
    <location>
        <begin position="27"/>
        <end position="248"/>
    </location>
</feature>
<accession>A0ABQ3S8F4</accession>
<dbReference type="Proteomes" id="UP000649259">
    <property type="component" value="Unassembled WGS sequence"/>
</dbReference>
<dbReference type="GeneID" id="91473785"/>
<protein>
    <recommendedName>
        <fullName evidence="5">Secreted protein</fullName>
    </recommendedName>
</protein>
<evidence type="ECO:0000256" key="1">
    <source>
        <dbReference type="SAM" id="MobiDB-lite"/>
    </source>
</evidence>
<organism evidence="3 4">
    <name type="scientific">Streptomyces asoensis</name>
    <dbReference type="NCBI Taxonomy" id="249586"/>
    <lineage>
        <taxon>Bacteria</taxon>
        <taxon>Bacillati</taxon>
        <taxon>Actinomycetota</taxon>
        <taxon>Actinomycetes</taxon>
        <taxon>Kitasatosporales</taxon>
        <taxon>Streptomycetaceae</taxon>
        <taxon>Streptomyces</taxon>
    </lineage>
</organism>
<reference evidence="4" key="1">
    <citation type="submission" date="2023-07" db="EMBL/GenBank/DDBJ databases">
        <title>Whole genome shotgun sequence of Streptomyces cacaoi subsp. asoensis NBRC 13813.</title>
        <authorList>
            <person name="Komaki H."/>
            <person name="Tamura T."/>
        </authorList>
    </citation>
    <scope>NUCLEOTIDE SEQUENCE [LARGE SCALE GENOMIC DNA]</scope>
    <source>
        <strain evidence="4">NBRC 13813</strain>
    </source>
</reference>
<evidence type="ECO:0000313" key="3">
    <source>
        <dbReference type="EMBL" id="GHI64327.1"/>
    </source>
</evidence>
<sequence length="248" mass="23660">MRGTVHFLSALAAAGALLTAAGPAASADPAAEVSPGSVAPGGSVTVSVSCGALGGAAPESLDASSQAFAEGTVKLAKVPGGDDAQSGAAYRGTARIAPAADLEVSPDAVGPDAAWTVDGTCPAAPGGQGSPWSATLDVSRVRPQPCASASAAACATGRPCPPSPGADPGRAENCRTAPPCPPAEVRPRAGASRDPGCAPAPVEHGVQAGQGGAFTDSVPALAAGGLLIAGALGAAVHRLRRRAPTTDA</sequence>
<evidence type="ECO:0000256" key="2">
    <source>
        <dbReference type="SAM" id="SignalP"/>
    </source>
</evidence>
<gene>
    <name evidence="3" type="ORF">Saso_59770</name>
</gene>
<comment type="caution">
    <text evidence="3">The sequence shown here is derived from an EMBL/GenBank/DDBJ whole genome shotgun (WGS) entry which is preliminary data.</text>
</comment>
<dbReference type="RefSeq" id="WP_189925822.1">
    <property type="nucleotide sequence ID" value="NZ_BMSI01000012.1"/>
</dbReference>
<proteinExistence type="predicted"/>
<keyword evidence="4" id="KW-1185">Reference proteome</keyword>
<dbReference type="EMBL" id="BNEB01000005">
    <property type="protein sequence ID" value="GHI64327.1"/>
    <property type="molecule type" value="Genomic_DNA"/>
</dbReference>
<evidence type="ECO:0000313" key="4">
    <source>
        <dbReference type="Proteomes" id="UP000649259"/>
    </source>
</evidence>
<name>A0ABQ3S8F4_9ACTN</name>
<feature type="signal peptide" evidence="2">
    <location>
        <begin position="1"/>
        <end position="26"/>
    </location>
</feature>
<evidence type="ECO:0008006" key="5">
    <source>
        <dbReference type="Google" id="ProtNLM"/>
    </source>
</evidence>
<feature type="region of interest" description="Disordered" evidence="1">
    <location>
        <begin position="153"/>
        <end position="172"/>
    </location>
</feature>
<keyword evidence="2" id="KW-0732">Signal</keyword>